<protein>
    <recommendedName>
        <fullName evidence="2">KHDC4/BBP-like KH-domain type I domain-containing protein</fullName>
    </recommendedName>
</protein>
<feature type="non-terminal residue" evidence="3">
    <location>
        <position position="152"/>
    </location>
</feature>
<evidence type="ECO:0000256" key="1">
    <source>
        <dbReference type="ARBA" id="ARBA00022884"/>
    </source>
</evidence>
<dbReference type="GO" id="GO:0003729">
    <property type="term" value="F:mRNA binding"/>
    <property type="evidence" value="ECO:0007669"/>
    <property type="project" value="TreeGrafter"/>
</dbReference>
<dbReference type="AlphaFoldDB" id="A0AAV5WVB0"/>
<dbReference type="InterPro" id="IPR045071">
    <property type="entry name" value="BBP-like"/>
</dbReference>
<gene>
    <name evidence="3" type="ORF">PFISCL1PPCAC_25916</name>
</gene>
<dbReference type="GO" id="GO:0005634">
    <property type="term" value="C:nucleus"/>
    <property type="evidence" value="ECO:0007669"/>
    <property type="project" value="TreeGrafter"/>
</dbReference>
<dbReference type="GO" id="GO:0000381">
    <property type="term" value="P:regulation of alternative mRNA splicing, via spliceosome"/>
    <property type="evidence" value="ECO:0007669"/>
    <property type="project" value="TreeGrafter"/>
</dbReference>
<evidence type="ECO:0000259" key="2">
    <source>
        <dbReference type="Pfam" id="PF22675"/>
    </source>
</evidence>
<keyword evidence="1" id="KW-0694">RNA-binding</keyword>
<proteinExistence type="predicted"/>
<dbReference type="InterPro" id="IPR055256">
    <property type="entry name" value="KH_1_KHDC4/BBP-like"/>
</dbReference>
<reference evidence="3" key="1">
    <citation type="submission" date="2023-10" db="EMBL/GenBank/DDBJ databases">
        <title>Genome assembly of Pristionchus species.</title>
        <authorList>
            <person name="Yoshida K."/>
            <person name="Sommer R.J."/>
        </authorList>
    </citation>
    <scope>NUCLEOTIDE SEQUENCE</scope>
    <source>
        <strain evidence="3">RS5133</strain>
    </source>
</reference>
<dbReference type="Gene3D" id="3.30.1370.10">
    <property type="entry name" value="K Homology domain, type 1"/>
    <property type="match status" value="1"/>
</dbReference>
<sequence>MRNELSLLDKPEEGKGQFKNAKRLLAAEIEKLENRIEPEWLEVDIPKPIKITKKILIPTFRYPEVDFVEKIVGHNQSNLQAMAREHKCHICVLGRGSTNDRFKEQELLSSGDPQYAHFGGPLHVKLEILAPVHIAYQRIAGALETLTKILTP</sequence>
<comment type="caution">
    <text evidence="3">The sequence shown here is derived from an EMBL/GenBank/DDBJ whole genome shotgun (WGS) entry which is preliminary data.</text>
</comment>
<feature type="domain" description="KHDC4/BBP-like KH-domain type I" evidence="2">
    <location>
        <begin position="62"/>
        <end position="104"/>
    </location>
</feature>
<organism evidence="3 4">
    <name type="scientific">Pristionchus fissidentatus</name>
    <dbReference type="NCBI Taxonomy" id="1538716"/>
    <lineage>
        <taxon>Eukaryota</taxon>
        <taxon>Metazoa</taxon>
        <taxon>Ecdysozoa</taxon>
        <taxon>Nematoda</taxon>
        <taxon>Chromadorea</taxon>
        <taxon>Rhabditida</taxon>
        <taxon>Rhabditina</taxon>
        <taxon>Diplogasteromorpha</taxon>
        <taxon>Diplogasteroidea</taxon>
        <taxon>Neodiplogasteridae</taxon>
        <taxon>Pristionchus</taxon>
    </lineage>
</organism>
<accession>A0AAV5WVB0</accession>
<dbReference type="EMBL" id="BTSY01000006">
    <property type="protein sequence ID" value="GMT34619.1"/>
    <property type="molecule type" value="Genomic_DNA"/>
</dbReference>
<dbReference type="Pfam" id="PF22675">
    <property type="entry name" value="KH-I_KHDC4-BBP"/>
    <property type="match status" value="1"/>
</dbReference>
<dbReference type="InterPro" id="IPR036612">
    <property type="entry name" value="KH_dom_type_1_sf"/>
</dbReference>
<dbReference type="SUPFAM" id="SSF54791">
    <property type="entry name" value="Eukaryotic type KH-domain (KH-domain type I)"/>
    <property type="match status" value="1"/>
</dbReference>
<dbReference type="PANTHER" id="PTHR11208">
    <property type="entry name" value="RNA-BINDING PROTEIN RELATED"/>
    <property type="match status" value="1"/>
</dbReference>
<dbReference type="Proteomes" id="UP001432322">
    <property type="component" value="Unassembled WGS sequence"/>
</dbReference>
<evidence type="ECO:0000313" key="3">
    <source>
        <dbReference type="EMBL" id="GMT34619.1"/>
    </source>
</evidence>
<keyword evidence="4" id="KW-1185">Reference proteome</keyword>
<dbReference type="PANTHER" id="PTHR11208:SF42">
    <property type="entry name" value="QUAKING RELATED 54B, ISOFORM E"/>
    <property type="match status" value="1"/>
</dbReference>
<evidence type="ECO:0000313" key="4">
    <source>
        <dbReference type="Proteomes" id="UP001432322"/>
    </source>
</evidence>
<name>A0AAV5WVB0_9BILA</name>